<evidence type="ECO:0000256" key="2">
    <source>
        <dbReference type="ARBA" id="ARBA00038211"/>
    </source>
</evidence>
<feature type="region of interest" description="Disordered" evidence="4">
    <location>
        <begin position="249"/>
        <end position="273"/>
    </location>
</feature>
<name>A0A6A6U9A5_9PEZI</name>
<dbReference type="Pfam" id="PF01633">
    <property type="entry name" value="Choline_kinase"/>
    <property type="match status" value="1"/>
</dbReference>
<dbReference type="AlphaFoldDB" id="A0A6A6U9A5"/>
<dbReference type="EC" id="2.7.1.82" evidence="3"/>
<dbReference type="CDD" id="cd05157">
    <property type="entry name" value="ETNK_euk"/>
    <property type="match status" value="1"/>
</dbReference>
<dbReference type="OrthoDB" id="10267235at2759"/>
<evidence type="ECO:0000313" key="5">
    <source>
        <dbReference type="EMBL" id="KAF2667474.1"/>
    </source>
</evidence>
<dbReference type="GO" id="GO:0004305">
    <property type="term" value="F:ethanolamine kinase activity"/>
    <property type="evidence" value="ECO:0007669"/>
    <property type="project" value="UniProtKB-EC"/>
</dbReference>
<evidence type="ECO:0000256" key="1">
    <source>
        <dbReference type="ARBA" id="ARBA00037883"/>
    </source>
</evidence>
<gene>
    <name evidence="5" type="ORF">BT63DRAFT_456770</name>
</gene>
<protein>
    <recommendedName>
        <fullName evidence="3">ethanolamine kinase</fullName>
        <ecNumber evidence="3">2.7.1.82</ecNumber>
    </recommendedName>
</protein>
<keyword evidence="6" id="KW-1185">Reference proteome</keyword>
<evidence type="ECO:0000256" key="4">
    <source>
        <dbReference type="SAM" id="MobiDB-lite"/>
    </source>
</evidence>
<dbReference type="Proteomes" id="UP000799302">
    <property type="component" value="Unassembled WGS sequence"/>
</dbReference>
<reference evidence="5" key="1">
    <citation type="journal article" date="2020" name="Stud. Mycol.">
        <title>101 Dothideomycetes genomes: a test case for predicting lifestyles and emergence of pathogens.</title>
        <authorList>
            <person name="Haridas S."/>
            <person name="Albert R."/>
            <person name="Binder M."/>
            <person name="Bloem J."/>
            <person name="Labutti K."/>
            <person name="Salamov A."/>
            <person name="Andreopoulos B."/>
            <person name="Baker S."/>
            <person name="Barry K."/>
            <person name="Bills G."/>
            <person name="Bluhm B."/>
            <person name="Cannon C."/>
            <person name="Castanera R."/>
            <person name="Culley D."/>
            <person name="Daum C."/>
            <person name="Ezra D."/>
            <person name="Gonzalez J."/>
            <person name="Henrissat B."/>
            <person name="Kuo A."/>
            <person name="Liang C."/>
            <person name="Lipzen A."/>
            <person name="Lutzoni F."/>
            <person name="Magnuson J."/>
            <person name="Mondo S."/>
            <person name="Nolan M."/>
            <person name="Ohm R."/>
            <person name="Pangilinan J."/>
            <person name="Park H.-J."/>
            <person name="Ramirez L."/>
            <person name="Alfaro M."/>
            <person name="Sun H."/>
            <person name="Tritt A."/>
            <person name="Yoshinaga Y."/>
            <person name="Zwiers L.-H."/>
            <person name="Turgeon B."/>
            <person name="Goodwin S."/>
            <person name="Spatafora J."/>
            <person name="Crous P."/>
            <person name="Grigoriev I."/>
        </authorList>
    </citation>
    <scope>NUCLEOTIDE SEQUENCE</scope>
    <source>
        <strain evidence="5">CBS 115976</strain>
    </source>
</reference>
<accession>A0A6A6U9A5</accession>
<dbReference type="SUPFAM" id="SSF56112">
    <property type="entry name" value="Protein kinase-like (PK-like)"/>
    <property type="match status" value="1"/>
</dbReference>
<proteinExistence type="inferred from homology"/>
<evidence type="ECO:0000256" key="3">
    <source>
        <dbReference type="ARBA" id="ARBA00038874"/>
    </source>
</evidence>
<feature type="compositionally biased region" description="Low complexity" evidence="4">
    <location>
        <begin position="259"/>
        <end position="273"/>
    </location>
</feature>
<keyword evidence="5" id="KW-0418">Kinase</keyword>
<comment type="pathway">
    <text evidence="1">Phospholipid metabolism; phosphatidylethanolamine biosynthesis; phosphatidylethanolamine from ethanolamine: step 1/3.</text>
</comment>
<evidence type="ECO:0000313" key="6">
    <source>
        <dbReference type="Proteomes" id="UP000799302"/>
    </source>
</evidence>
<dbReference type="PANTHER" id="PTHR22603">
    <property type="entry name" value="CHOLINE/ETHANOALAMINE KINASE"/>
    <property type="match status" value="1"/>
</dbReference>
<dbReference type="PANTHER" id="PTHR22603:SF66">
    <property type="entry name" value="ETHANOLAMINE KINASE"/>
    <property type="match status" value="1"/>
</dbReference>
<organism evidence="5 6">
    <name type="scientific">Microthyrium microscopicum</name>
    <dbReference type="NCBI Taxonomy" id="703497"/>
    <lineage>
        <taxon>Eukaryota</taxon>
        <taxon>Fungi</taxon>
        <taxon>Dikarya</taxon>
        <taxon>Ascomycota</taxon>
        <taxon>Pezizomycotina</taxon>
        <taxon>Dothideomycetes</taxon>
        <taxon>Dothideomycetes incertae sedis</taxon>
        <taxon>Microthyriales</taxon>
        <taxon>Microthyriaceae</taxon>
        <taxon>Microthyrium</taxon>
    </lineage>
</organism>
<dbReference type="EMBL" id="MU004237">
    <property type="protein sequence ID" value="KAF2667474.1"/>
    <property type="molecule type" value="Genomic_DNA"/>
</dbReference>
<comment type="similarity">
    <text evidence="2">Belongs to the choline/ethanolamine kinase family.</text>
</comment>
<keyword evidence="5" id="KW-0808">Transferase</keyword>
<dbReference type="Gene3D" id="3.90.1200.10">
    <property type="match status" value="1"/>
</dbReference>
<dbReference type="InterPro" id="IPR011009">
    <property type="entry name" value="Kinase-like_dom_sf"/>
</dbReference>
<sequence>MGPAPKYIDLAYDHANSDESALKLVATLFPDWASQKDTVQFIRFKDGITNTLLKVINKRPGYTEEQIDRDAVLLRAYGNGTQVLIDRDRECASHSLLASHNLAPPLLARFKNGLLYRFISGKVCSPADLRRSDVWRAVARRLAEWHATLPISAILDKPGEKNSSKGPFETMSKISSLPSPNIWTVMYRWSCALPDQTDSQSNRKAMIQKELEWMAEKLGDVPGIHSQQLIFAHCDLLHGNVIVQPSAAHLHHPSEHSEPSSSASSPLTAPSMASDRDVAPVKVHFIDYEYATPSPVAFDIANHFAEWGGFDCDFTVLPTRAQRRNFLSTYLQAYNSFKGREFESKELEQLMAEVDLFRGVPGFYWGIWAIIQAEISSIDFDYANYAEVRMSEYWAWKKSLTNENGQGDQVPVRERRWAQDE</sequence>
<dbReference type="GO" id="GO:0005737">
    <property type="term" value="C:cytoplasm"/>
    <property type="evidence" value="ECO:0007669"/>
    <property type="project" value="TreeGrafter"/>
</dbReference>
<dbReference type="GO" id="GO:0006646">
    <property type="term" value="P:phosphatidylethanolamine biosynthetic process"/>
    <property type="evidence" value="ECO:0007669"/>
    <property type="project" value="TreeGrafter"/>
</dbReference>